<name>A0A4Z2HZF9_9TELE</name>
<evidence type="ECO:0000313" key="3">
    <source>
        <dbReference type="Proteomes" id="UP000314294"/>
    </source>
</evidence>
<proteinExistence type="predicted"/>
<evidence type="ECO:0000256" key="1">
    <source>
        <dbReference type="SAM" id="MobiDB-lite"/>
    </source>
</evidence>
<accession>A0A4Z2HZF9</accession>
<organism evidence="2 3">
    <name type="scientific">Liparis tanakae</name>
    <name type="common">Tanaka's snailfish</name>
    <dbReference type="NCBI Taxonomy" id="230148"/>
    <lineage>
        <taxon>Eukaryota</taxon>
        <taxon>Metazoa</taxon>
        <taxon>Chordata</taxon>
        <taxon>Craniata</taxon>
        <taxon>Vertebrata</taxon>
        <taxon>Euteleostomi</taxon>
        <taxon>Actinopterygii</taxon>
        <taxon>Neopterygii</taxon>
        <taxon>Teleostei</taxon>
        <taxon>Neoteleostei</taxon>
        <taxon>Acanthomorphata</taxon>
        <taxon>Eupercaria</taxon>
        <taxon>Perciformes</taxon>
        <taxon>Cottioidei</taxon>
        <taxon>Cottales</taxon>
        <taxon>Liparidae</taxon>
        <taxon>Liparis</taxon>
    </lineage>
</organism>
<comment type="caution">
    <text evidence="2">The sequence shown here is derived from an EMBL/GenBank/DDBJ whole genome shotgun (WGS) entry which is preliminary data.</text>
</comment>
<dbReference type="EMBL" id="SRLO01000157">
    <property type="protein sequence ID" value="TNN70930.1"/>
    <property type="molecule type" value="Genomic_DNA"/>
</dbReference>
<reference evidence="2 3" key="1">
    <citation type="submission" date="2019-03" db="EMBL/GenBank/DDBJ databases">
        <title>First draft genome of Liparis tanakae, snailfish: a comprehensive survey of snailfish specific genes.</title>
        <authorList>
            <person name="Kim W."/>
            <person name="Song I."/>
            <person name="Jeong J.-H."/>
            <person name="Kim D."/>
            <person name="Kim S."/>
            <person name="Ryu S."/>
            <person name="Song J.Y."/>
            <person name="Lee S.K."/>
        </authorList>
    </citation>
    <scope>NUCLEOTIDE SEQUENCE [LARGE SCALE GENOMIC DNA]</scope>
    <source>
        <tissue evidence="2">Muscle</tissue>
    </source>
</reference>
<sequence length="294" mass="31893">MARGLVGRSELLIASSDAILLLLTVLQRGGLERPLALWRSVQTEVRIDGIQEDYPSSWAGGTLSEFGKSVPNQGPAVLGGPRNAVWEALLEINGKHSRRTDGQTERHLDKSMQVPEDRLEMEMAARGVIQSPFPKEEEPVSSYIHNWETTDDAEERITQAITQGQHGNVERLPQSERAQRAEGSPGRPPQLRWSLEDFSKDNTALVSATCLECCILADSASRISCWSTAVAVRSDGSWASEVDTCDGSWGSEVDTSDGSEVDTSDGSWGSEVGGSGYWGSAVGSSDGYWGTGYW</sequence>
<dbReference type="AlphaFoldDB" id="A0A4Z2HZF9"/>
<protein>
    <submittedName>
        <fullName evidence="2">Uncharacterized protein</fullName>
    </submittedName>
</protein>
<feature type="region of interest" description="Disordered" evidence="1">
    <location>
        <begin position="243"/>
        <end position="270"/>
    </location>
</feature>
<evidence type="ECO:0000313" key="2">
    <source>
        <dbReference type="EMBL" id="TNN70930.1"/>
    </source>
</evidence>
<feature type="region of interest" description="Disordered" evidence="1">
    <location>
        <begin position="163"/>
        <end position="190"/>
    </location>
</feature>
<dbReference type="Proteomes" id="UP000314294">
    <property type="component" value="Unassembled WGS sequence"/>
</dbReference>
<gene>
    <name evidence="2" type="ORF">EYF80_018915</name>
</gene>
<keyword evidence="3" id="KW-1185">Reference proteome</keyword>
<feature type="compositionally biased region" description="Acidic residues" evidence="1">
    <location>
        <begin position="254"/>
        <end position="263"/>
    </location>
</feature>